<sequence>MPKPSAPLPRQLADLSYAAYLEPFQGRRLEPDAAYDSVHLDGGAFEGDEAGGARFIEAALSGVSLTSVGLRQARLNDVWLQGVRLVGCDAAESSWLDAEVGQSVLAGLELWGAGLRRVVFHHCKFDSVNLRGAKLTEVWFVDCVLKEVDFGGAALQQVSFPGSTLDAVHLDQARLRDVDLRQAVRIDLASGVEALRGSTITGHQLLDLAPAFAQALGVRVADA</sequence>
<keyword evidence="2" id="KW-1185">Reference proteome</keyword>
<reference evidence="2" key="1">
    <citation type="journal article" date="2019" name="Int. J. Syst. Evol. Microbiol.">
        <title>The Global Catalogue of Microorganisms (GCM) 10K type strain sequencing project: providing services to taxonomists for standard genome sequencing and annotation.</title>
        <authorList>
            <consortium name="The Broad Institute Genomics Platform"/>
            <consortium name="The Broad Institute Genome Sequencing Center for Infectious Disease"/>
            <person name="Wu L."/>
            <person name="Ma J."/>
        </authorList>
    </citation>
    <scope>NUCLEOTIDE SEQUENCE [LARGE SCALE GENOMIC DNA]</scope>
    <source>
        <strain evidence="2">JCM 4816</strain>
    </source>
</reference>
<dbReference type="Proteomes" id="UP001596174">
    <property type="component" value="Unassembled WGS sequence"/>
</dbReference>
<dbReference type="Pfam" id="PF13599">
    <property type="entry name" value="Pentapeptide_4"/>
    <property type="match status" value="1"/>
</dbReference>
<dbReference type="PANTHER" id="PTHR14136:SF17">
    <property type="entry name" value="BTB_POZ DOMAIN-CONTAINING PROTEIN KCTD9"/>
    <property type="match status" value="1"/>
</dbReference>
<comment type="caution">
    <text evidence="1">The sequence shown here is derived from an EMBL/GenBank/DDBJ whole genome shotgun (WGS) entry which is preliminary data.</text>
</comment>
<name>A0ABW1G8U5_9ACTN</name>
<dbReference type="EMBL" id="JBHSQJ010000097">
    <property type="protein sequence ID" value="MFC5909977.1"/>
    <property type="molecule type" value="Genomic_DNA"/>
</dbReference>
<dbReference type="PANTHER" id="PTHR14136">
    <property type="entry name" value="BTB_POZ DOMAIN-CONTAINING PROTEIN KCTD9"/>
    <property type="match status" value="1"/>
</dbReference>
<dbReference type="Gene3D" id="2.160.20.80">
    <property type="entry name" value="E3 ubiquitin-protein ligase SopA"/>
    <property type="match status" value="1"/>
</dbReference>
<protein>
    <submittedName>
        <fullName evidence="1">Pentapeptide repeat-containing protein</fullName>
    </submittedName>
</protein>
<accession>A0ABW1G8U5</accession>
<dbReference type="InterPro" id="IPR051082">
    <property type="entry name" value="Pentapeptide-BTB/POZ_domain"/>
</dbReference>
<evidence type="ECO:0000313" key="1">
    <source>
        <dbReference type="EMBL" id="MFC5909977.1"/>
    </source>
</evidence>
<proteinExistence type="predicted"/>
<evidence type="ECO:0000313" key="2">
    <source>
        <dbReference type="Proteomes" id="UP001596174"/>
    </source>
</evidence>
<organism evidence="1 2">
    <name type="scientific">Streptacidiphilus monticola</name>
    <dbReference type="NCBI Taxonomy" id="2161674"/>
    <lineage>
        <taxon>Bacteria</taxon>
        <taxon>Bacillati</taxon>
        <taxon>Actinomycetota</taxon>
        <taxon>Actinomycetes</taxon>
        <taxon>Kitasatosporales</taxon>
        <taxon>Streptomycetaceae</taxon>
        <taxon>Streptacidiphilus</taxon>
    </lineage>
</organism>
<dbReference type="RefSeq" id="WP_380586320.1">
    <property type="nucleotide sequence ID" value="NZ_JBHSQJ010000097.1"/>
</dbReference>
<dbReference type="SUPFAM" id="SSF141571">
    <property type="entry name" value="Pentapeptide repeat-like"/>
    <property type="match status" value="1"/>
</dbReference>
<gene>
    <name evidence="1" type="ORF">ACFP3V_22510</name>
</gene>
<dbReference type="InterPro" id="IPR001646">
    <property type="entry name" value="5peptide_repeat"/>
</dbReference>